<evidence type="ECO:0000256" key="1">
    <source>
        <dbReference type="ARBA" id="ARBA00005485"/>
    </source>
</evidence>
<evidence type="ECO:0000256" key="3">
    <source>
        <dbReference type="SAM" id="MobiDB-lite"/>
    </source>
</evidence>
<protein>
    <recommendedName>
        <fullName evidence="6">WEB family protein</fullName>
    </recommendedName>
</protein>
<dbReference type="PANTHER" id="PTHR32054:SF42">
    <property type="entry name" value="WEB FAMILY PROTEIN"/>
    <property type="match status" value="1"/>
</dbReference>
<dbReference type="InterPro" id="IPR008545">
    <property type="entry name" value="Web"/>
</dbReference>
<comment type="similarity">
    <text evidence="1">Belongs to the WEB family.</text>
</comment>
<feature type="region of interest" description="Disordered" evidence="3">
    <location>
        <begin position="494"/>
        <end position="517"/>
    </location>
</feature>
<gene>
    <name evidence="4" type="ORF">VNO80_29212</name>
</gene>
<evidence type="ECO:0000256" key="2">
    <source>
        <dbReference type="ARBA" id="ARBA00023054"/>
    </source>
</evidence>
<reference evidence="4 5" key="1">
    <citation type="submission" date="2024-01" db="EMBL/GenBank/DDBJ databases">
        <title>The genomes of 5 underutilized Papilionoideae crops provide insights into root nodulation and disease resistanc.</title>
        <authorList>
            <person name="Jiang F."/>
        </authorList>
    </citation>
    <scope>NUCLEOTIDE SEQUENCE [LARGE SCALE GENOMIC DNA]</scope>
    <source>
        <strain evidence="4">JINMINGXINNONG_FW02</strain>
        <tissue evidence="4">Leaves</tissue>
    </source>
</reference>
<accession>A0AAN9LAG6</accession>
<dbReference type="GO" id="GO:0009903">
    <property type="term" value="P:chloroplast avoidance movement"/>
    <property type="evidence" value="ECO:0007669"/>
    <property type="project" value="TreeGrafter"/>
</dbReference>
<dbReference type="PANTHER" id="PTHR32054">
    <property type="entry name" value="HEAVY CHAIN, PUTATIVE, EXPRESSED-RELATED-RELATED"/>
    <property type="match status" value="1"/>
</dbReference>
<evidence type="ECO:0000313" key="4">
    <source>
        <dbReference type="EMBL" id="KAK7332460.1"/>
    </source>
</evidence>
<dbReference type="GO" id="GO:0009904">
    <property type="term" value="P:chloroplast accumulation movement"/>
    <property type="evidence" value="ECO:0007669"/>
    <property type="project" value="TreeGrafter"/>
</dbReference>
<sequence length="675" mass="76038">MHTQPLTSDSFNFKTAILLQPAATNLLCSWEYTKRLPSSDWLTGGESLDPQCVTVIVIGICGSISAFYFKSFPSIALRTLHSKRKGVDTFRPHIMSFRIRDQEKESDSPREVGEIDTRAPFQSVKAAVSLFGEVAVSREKRSSSIKRRSSENVLEKETQLLLAQRELQMIKKKLDSSESTKGKALSELDKANVTLQELKKKLISVRESKQSAIEAAEAVKNQAKELEQALSQKAIGYEAWKQELEHARKEYTTTVKELDATKQELNKIRQDFDTALEAKLAAFQTAGEAQRSAKLNSEKLHELSKQIATMKEQIEHLKAASSQAQDSQEKVMEEREARLSFYKNAKEEAQNKLTTLKNEYDQELTQSLEAKLHETSEEIQVLQEQMKQAHASEMDSVRLITLEIKEATKTLQEVAEEETSLRNLVDSLRTELEQVKKEQEELKEKEQAAEALAATLTDKLQNGSEETSSVVEKESEDSAAVELKIKQLSFETEAARREEEEMRSKTQELKHEAEKSKAMAEELQKKLELFLKQAEEAKAAEQKAIEEMKMMSGSDNTQDTVSVLDSNGKIVLTVDEFAALSGKIKESEDLIDRTETASLVQVEAINSRKNEVNKKVEANLKAIEEIKAATDMALRNAEMADSAKVAVECELKKRRLEEQNSECSDNSPRPISLRI</sequence>
<organism evidence="4 5">
    <name type="scientific">Phaseolus coccineus</name>
    <name type="common">Scarlet runner bean</name>
    <name type="synonym">Phaseolus multiflorus</name>
    <dbReference type="NCBI Taxonomy" id="3886"/>
    <lineage>
        <taxon>Eukaryota</taxon>
        <taxon>Viridiplantae</taxon>
        <taxon>Streptophyta</taxon>
        <taxon>Embryophyta</taxon>
        <taxon>Tracheophyta</taxon>
        <taxon>Spermatophyta</taxon>
        <taxon>Magnoliopsida</taxon>
        <taxon>eudicotyledons</taxon>
        <taxon>Gunneridae</taxon>
        <taxon>Pentapetalae</taxon>
        <taxon>rosids</taxon>
        <taxon>fabids</taxon>
        <taxon>Fabales</taxon>
        <taxon>Fabaceae</taxon>
        <taxon>Papilionoideae</taxon>
        <taxon>50 kb inversion clade</taxon>
        <taxon>NPAAA clade</taxon>
        <taxon>indigoferoid/millettioid clade</taxon>
        <taxon>Phaseoleae</taxon>
        <taxon>Phaseolus</taxon>
    </lineage>
</organism>
<dbReference type="GO" id="GO:0005829">
    <property type="term" value="C:cytosol"/>
    <property type="evidence" value="ECO:0007669"/>
    <property type="project" value="TreeGrafter"/>
</dbReference>
<dbReference type="AlphaFoldDB" id="A0AAN9LAG6"/>
<dbReference type="EMBL" id="JAYMYR010000011">
    <property type="protein sequence ID" value="KAK7332460.1"/>
    <property type="molecule type" value="Genomic_DNA"/>
</dbReference>
<proteinExistence type="inferred from homology"/>
<dbReference type="Proteomes" id="UP001374584">
    <property type="component" value="Unassembled WGS sequence"/>
</dbReference>
<keyword evidence="2" id="KW-0175">Coiled coil</keyword>
<feature type="region of interest" description="Disordered" evidence="3">
    <location>
        <begin position="656"/>
        <end position="675"/>
    </location>
</feature>
<dbReference type="Pfam" id="PF05701">
    <property type="entry name" value="WEMBL"/>
    <property type="match status" value="1"/>
</dbReference>
<comment type="caution">
    <text evidence="4">The sequence shown here is derived from an EMBL/GenBank/DDBJ whole genome shotgun (WGS) entry which is preliminary data.</text>
</comment>
<evidence type="ECO:0008006" key="6">
    <source>
        <dbReference type="Google" id="ProtNLM"/>
    </source>
</evidence>
<feature type="region of interest" description="Disordered" evidence="3">
    <location>
        <begin position="456"/>
        <end position="476"/>
    </location>
</feature>
<keyword evidence="5" id="KW-1185">Reference proteome</keyword>
<name>A0AAN9LAG6_PHACN</name>
<evidence type="ECO:0000313" key="5">
    <source>
        <dbReference type="Proteomes" id="UP001374584"/>
    </source>
</evidence>
<feature type="compositionally biased region" description="Low complexity" evidence="3">
    <location>
        <begin position="456"/>
        <end position="470"/>
    </location>
</feature>